<proteinExistence type="predicted"/>
<dbReference type="RefSeq" id="WP_200615849.1">
    <property type="nucleotide sequence ID" value="NZ_CP071518.1"/>
</dbReference>
<dbReference type="KEGG" id="lsf:I8J32_014715"/>
<reference evidence="2 3" key="1">
    <citation type="submission" date="2021-03" db="EMBL/GenBank/DDBJ databases">
        <title>Lysobacter sp. nov. isolated from soil of gangwondo yeongwol, south Korea.</title>
        <authorList>
            <person name="Kim K.R."/>
            <person name="Kim K.H."/>
            <person name="Jeon C.O."/>
        </authorList>
    </citation>
    <scope>NUCLEOTIDE SEQUENCE [LARGE SCALE GENOMIC DNA]</scope>
    <source>
        <strain evidence="2 3">R19</strain>
    </source>
</reference>
<gene>
    <name evidence="2" type="ORF">I8J32_014715</name>
</gene>
<dbReference type="EMBL" id="CP071518">
    <property type="protein sequence ID" value="QSX77958.1"/>
    <property type="molecule type" value="Genomic_DNA"/>
</dbReference>
<feature type="domain" description="SnoaL-like" evidence="1">
    <location>
        <begin position="14"/>
        <end position="108"/>
    </location>
</feature>
<dbReference type="Proteomes" id="UP000639274">
    <property type="component" value="Chromosome"/>
</dbReference>
<evidence type="ECO:0000313" key="3">
    <source>
        <dbReference type="Proteomes" id="UP000639274"/>
    </source>
</evidence>
<evidence type="ECO:0000313" key="2">
    <source>
        <dbReference type="EMBL" id="QSX77958.1"/>
    </source>
</evidence>
<keyword evidence="3" id="KW-1185">Reference proteome</keyword>
<dbReference type="InterPro" id="IPR032710">
    <property type="entry name" value="NTF2-like_dom_sf"/>
</dbReference>
<evidence type="ECO:0000259" key="1">
    <source>
        <dbReference type="Pfam" id="PF12680"/>
    </source>
</evidence>
<dbReference type="InterPro" id="IPR037401">
    <property type="entry name" value="SnoaL-like"/>
</dbReference>
<accession>A0A974XZT8</accession>
<organism evidence="2 3">
    <name type="scientific">Agrilutibacter solisilvae</name>
    <dbReference type="NCBI Taxonomy" id="2763317"/>
    <lineage>
        <taxon>Bacteria</taxon>
        <taxon>Pseudomonadati</taxon>
        <taxon>Pseudomonadota</taxon>
        <taxon>Gammaproteobacteria</taxon>
        <taxon>Lysobacterales</taxon>
        <taxon>Lysobacteraceae</taxon>
        <taxon>Agrilutibacter</taxon>
    </lineage>
</organism>
<protein>
    <submittedName>
        <fullName evidence="2">Nuclear transport factor 2 family protein</fullName>
    </submittedName>
</protein>
<dbReference type="Gene3D" id="3.10.450.50">
    <property type="match status" value="1"/>
</dbReference>
<dbReference type="SUPFAM" id="SSF54427">
    <property type="entry name" value="NTF2-like"/>
    <property type="match status" value="1"/>
</dbReference>
<dbReference type="Pfam" id="PF12680">
    <property type="entry name" value="SnoaL_2"/>
    <property type="match status" value="1"/>
</dbReference>
<dbReference type="AlphaFoldDB" id="A0A974XZT8"/>
<name>A0A974XZT8_9GAMM</name>
<sequence length="127" mass="14166">MTVTDLGLKYAALDFLKLAAAGDVDEAFERHVAANFRHHNPAFRGDAAALKQAMQANARDNPDKCLEVQRSLQDGNEVVVFSRVRQRPDDRGAAVIHLFRFEDGMITELWDVGQAVPEESVNEHGMF</sequence>